<gene>
    <name evidence="7" type="primary">LOC109688496</name>
</gene>
<feature type="domain" description="Receptor ligand binding region" evidence="6">
    <location>
        <begin position="57"/>
        <end position="158"/>
    </location>
</feature>
<dbReference type="OrthoDB" id="5984008at2759"/>
<dbReference type="SUPFAM" id="SSF53822">
    <property type="entry name" value="Periplasmic binding protein-like I"/>
    <property type="match status" value="1"/>
</dbReference>
<name>A0A8B7UU81_CASCN</name>
<keyword evidence="3" id="KW-0732">Signal</keyword>
<dbReference type="KEGG" id="ccan:109688496"/>
<organism evidence="7">
    <name type="scientific">Castor canadensis</name>
    <name type="common">American beaver</name>
    <dbReference type="NCBI Taxonomy" id="51338"/>
    <lineage>
        <taxon>Eukaryota</taxon>
        <taxon>Metazoa</taxon>
        <taxon>Chordata</taxon>
        <taxon>Craniata</taxon>
        <taxon>Vertebrata</taxon>
        <taxon>Euteleostomi</taxon>
        <taxon>Mammalia</taxon>
        <taxon>Eutheria</taxon>
        <taxon>Euarchontoglires</taxon>
        <taxon>Glires</taxon>
        <taxon>Rodentia</taxon>
        <taxon>Castorimorpha</taxon>
        <taxon>Castoridae</taxon>
        <taxon>Castor</taxon>
    </lineage>
</organism>
<dbReference type="RefSeq" id="XP_020022469.1">
    <property type="nucleotide sequence ID" value="XM_020166880.1"/>
</dbReference>
<evidence type="ECO:0000256" key="4">
    <source>
        <dbReference type="ARBA" id="ARBA00022989"/>
    </source>
</evidence>
<comment type="subcellular location">
    <subcellularLocation>
        <location evidence="1">Membrane</location>
    </subcellularLocation>
</comment>
<sequence>MIYQCPDCVDPFMEHQRQRSGLSFKGQPYTTSGHVVLVQALTVVLKMRGDQRRAQRKEFLQWWEFLRAESCQEEEISNLYLYDSVLMLANAFHRKLEDRKWHSMASLNCIRKSTKPWNGGRSMLDTIKKGHITGLTGVMEFREDSSNPYVQFEILGTTYSETFGKDMRKTLCSACVPFMM</sequence>
<evidence type="ECO:0000313" key="7">
    <source>
        <dbReference type="RefSeq" id="XP_020022469.1"/>
    </source>
</evidence>
<evidence type="ECO:0000256" key="1">
    <source>
        <dbReference type="ARBA" id="ARBA00004370"/>
    </source>
</evidence>
<dbReference type="Gene3D" id="3.40.50.2300">
    <property type="match status" value="2"/>
</dbReference>
<dbReference type="GO" id="GO:0016020">
    <property type="term" value="C:membrane"/>
    <property type="evidence" value="ECO:0007669"/>
    <property type="project" value="UniProtKB-SubCell"/>
</dbReference>
<keyword evidence="2" id="KW-0812">Transmembrane</keyword>
<dbReference type="InterPro" id="IPR001828">
    <property type="entry name" value="ANF_lig-bd_rcpt"/>
</dbReference>
<evidence type="ECO:0000259" key="6">
    <source>
        <dbReference type="Pfam" id="PF01094"/>
    </source>
</evidence>
<dbReference type="AlphaFoldDB" id="A0A8B7UU81"/>
<evidence type="ECO:0000256" key="5">
    <source>
        <dbReference type="ARBA" id="ARBA00023136"/>
    </source>
</evidence>
<dbReference type="InterPro" id="IPR028082">
    <property type="entry name" value="Peripla_BP_I"/>
</dbReference>
<reference evidence="7" key="1">
    <citation type="submission" date="2025-08" db="UniProtKB">
        <authorList>
            <consortium name="RefSeq"/>
        </authorList>
    </citation>
    <scope>IDENTIFICATION</scope>
    <source>
        <tissue evidence="7">Leukocyte</tissue>
    </source>
</reference>
<dbReference type="Pfam" id="PF01094">
    <property type="entry name" value="ANF_receptor"/>
    <property type="match status" value="1"/>
</dbReference>
<evidence type="ECO:0000256" key="2">
    <source>
        <dbReference type="ARBA" id="ARBA00022692"/>
    </source>
</evidence>
<protein>
    <submittedName>
        <fullName evidence="7">Glutamate receptor ionotropic, delta-1-like</fullName>
    </submittedName>
</protein>
<proteinExistence type="predicted"/>
<accession>A0A8B7UU81</accession>
<evidence type="ECO:0000256" key="3">
    <source>
        <dbReference type="ARBA" id="ARBA00022729"/>
    </source>
</evidence>
<keyword evidence="5" id="KW-0472">Membrane</keyword>
<keyword evidence="4" id="KW-1133">Transmembrane helix</keyword>